<evidence type="ECO:0008006" key="3">
    <source>
        <dbReference type="Google" id="ProtNLM"/>
    </source>
</evidence>
<dbReference type="Proteomes" id="UP000766153">
    <property type="component" value="Unassembled WGS sequence"/>
</dbReference>
<protein>
    <recommendedName>
        <fullName evidence="3">XRE family transcriptional regulator</fullName>
    </recommendedName>
</protein>
<name>A0ABS0QX57_9BIFI</name>
<keyword evidence="2" id="KW-1185">Reference proteome</keyword>
<gene>
    <name evidence="1" type="ORF">H3T91_06790</name>
</gene>
<evidence type="ECO:0000313" key="2">
    <source>
        <dbReference type="Proteomes" id="UP000766153"/>
    </source>
</evidence>
<dbReference type="EMBL" id="JACFRB010000002">
    <property type="protein sequence ID" value="MBI0106196.1"/>
    <property type="molecule type" value="Genomic_DNA"/>
</dbReference>
<reference evidence="1 2" key="1">
    <citation type="submission" date="2020-07" db="EMBL/GenBank/DDBJ databases">
        <title>Isolated bacteria genomes of Apis mellifera.</title>
        <authorList>
            <person name="Wu J."/>
            <person name="Zheng H."/>
        </authorList>
    </citation>
    <scope>NUCLEOTIDE SEQUENCE [LARGE SCALE GENOMIC DNA]</scope>
    <source>
        <strain evidence="1 2">B14448H7</strain>
    </source>
</reference>
<dbReference type="RefSeq" id="WP_110425400.1">
    <property type="nucleotide sequence ID" value="NZ_JACFRB010000002.1"/>
</dbReference>
<sequence>MSDKSTYWYDLADSVAHEDLKNIADQNAESFYELKRDLVRKRESLCSIEQIAEQLGEPVDTVAEFEQYYSDPTVSQLQEYALAVMCLIKIKAVDFEPNKKRMFSRNTVSVDPSESIGNVLRTNTSEAGAQSVFRKEMTI</sequence>
<organism evidence="1 2">
    <name type="scientific">Bifidobacterium polysaccharolyticum</name>
    <dbReference type="NCBI Taxonomy" id="2750967"/>
    <lineage>
        <taxon>Bacteria</taxon>
        <taxon>Bacillati</taxon>
        <taxon>Actinomycetota</taxon>
        <taxon>Actinomycetes</taxon>
        <taxon>Bifidobacteriales</taxon>
        <taxon>Bifidobacteriaceae</taxon>
        <taxon>Bifidobacterium</taxon>
    </lineage>
</organism>
<accession>A0ABS0QX57</accession>
<proteinExistence type="predicted"/>
<comment type="caution">
    <text evidence="1">The sequence shown here is derived from an EMBL/GenBank/DDBJ whole genome shotgun (WGS) entry which is preliminary data.</text>
</comment>
<evidence type="ECO:0000313" key="1">
    <source>
        <dbReference type="EMBL" id="MBI0106196.1"/>
    </source>
</evidence>